<evidence type="ECO:0000313" key="3">
    <source>
        <dbReference type="Proteomes" id="UP000278078"/>
    </source>
</evidence>
<gene>
    <name evidence="2" type="ORF">NCTC10783_01630</name>
</gene>
<dbReference type="EMBL" id="LR134300">
    <property type="protein sequence ID" value="VEE45770.1"/>
    <property type="molecule type" value="Genomic_DNA"/>
</dbReference>
<evidence type="ECO:0000313" key="2">
    <source>
        <dbReference type="EMBL" id="VEE45770.1"/>
    </source>
</evidence>
<sequence length="399" mass="41315">MAWYSTGTVAVTANSPTVTGTGTQFSSNARVGDAFRGPDGRWYEVTNVASSTVISIKPNYQGSTASGQAYAVAPILGYDKDLSDRFNLIANQWGSTLAAVKPWALSSTGTQAQADMGMTGLGRGLNAAESTSDARAVLELGTAATANVGTADGNVMTVGAFGLGSPSGGPSGAPDSSFRPGFYRYPVGASGAPYGDSAGSLLVNTLGGNYVQQIAITPRPSTTNPWVGCRHFDGGGNPGPWVLFYHSGNTTRATDGTLRAASPVVRIANVAASLRPDLNELDFEPAGAWGVANAEARGVTVQRLAVGVYKVSGSLGLAKEGWRVIDPASPDGGRPLGITDSEQAEDGTVTIRLFKQRWTLSDDGEMVLGKGAPLDVPLNSWIDVRLSMPAPPEMQPETL</sequence>
<reference evidence="2 3" key="1">
    <citation type="submission" date="2018-12" db="EMBL/GenBank/DDBJ databases">
        <authorList>
            <consortium name="Pathogen Informatics"/>
        </authorList>
    </citation>
    <scope>NUCLEOTIDE SEQUENCE [LARGE SCALE GENOMIC DNA]</scope>
    <source>
        <strain evidence="2 3">NCTC10783</strain>
    </source>
</reference>
<dbReference type="Pfam" id="PF25670">
    <property type="entry name" value="Phage_tail_C_2"/>
    <property type="match status" value="1"/>
</dbReference>
<name>A0A448BKB1_PSEFL</name>
<proteinExistence type="predicted"/>
<dbReference type="AlphaFoldDB" id="A0A448BKB1"/>
<protein>
    <submittedName>
        <fullName evidence="2">Tail fiber protein</fullName>
    </submittedName>
</protein>
<dbReference type="Proteomes" id="UP000278078">
    <property type="component" value="Chromosome"/>
</dbReference>
<dbReference type="InterPro" id="IPR058008">
    <property type="entry name" value="Gp26_C"/>
</dbReference>
<organism evidence="2 3">
    <name type="scientific">Pseudomonas fluorescens</name>
    <dbReference type="NCBI Taxonomy" id="294"/>
    <lineage>
        <taxon>Bacteria</taxon>
        <taxon>Pseudomonadati</taxon>
        <taxon>Pseudomonadota</taxon>
        <taxon>Gammaproteobacteria</taxon>
        <taxon>Pseudomonadales</taxon>
        <taxon>Pseudomonadaceae</taxon>
        <taxon>Pseudomonas</taxon>
    </lineage>
</organism>
<accession>A0A448BKB1</accession>
<evidence type="ECO:0000259" key="1">
    <source>
        <dbReference type="Pfam" id="PF25670"/>
    </source>
</evidence>
<feature type="domain" description="Phage tail protein C-terminal" evidence="1">
    <location>
        <begin position="249"/>
        <end position="390"/>
    </location>
</feature>